<name>A0A1H3THY6_9BURK</name>
<dbReference type="EMBL" id="FNPE01000028">
    <property type="protein sequence ID" value="SDZ49411.1"/>
    <property type="molecule type" value="Genomic_DNA"/>
</dbReference>
<dbReference type="Proteomes" id="UP000183417">
    <property type="component" value="Unassembled WGS sequence"/>
</dbReference>
<dbReference type="AlphaFoldDB" id="A0A1H3THY6"/>
<sequence length="42" mass="4784">MRTFTIKCGCTQQQFVGACTQDACAWALEQFGDRPYVVICHR</sequence>
<evidence type="ECO:0000313" key="2">
    <source>
        <dbReference type="Proteomes" id="UP000183417"/>
    </source>
</evidence>
<dbReference type="PROSITE" id="PS51257">
    <property type="entry name" value="PROKAR_LIPOPROTEIN"/>
    <property type="match status" value="1"/>
</dbReference>
<organism evidence="1 2">
    <name type="scientific">Delftia lacustris</name>
    <dbReference type="NCBI Taxonomy" id="558537"/>
    <lineage>
        <taxon>Bacteria</taxon>
        <taxon>Pseudomonadati</taxon>
        <taxon>Pseudomonadota</taxon>
        <taxon>Betaproteobacteria</taxon>
        <taxon>Burkholderiales</taxon>
        <taxon>Comamonadaceae</taxon>
        <taxon>Delftia</taxon>
    </lineage>
</organism>
<evidence type="ECO:0000313" key="1">
    <source>
        <dbReference type="EMBL" id="SDZ49411.1"/>
    </source>
</evidence>
<proteinExistence type="predicted"/>
<gene>
    <name evidence="1" type="ORF">SAMN05421547_12870</name>
</gene>
<protein>
    <submittedName>
        <fullName evidence="1">Uncharacterized protein</fullName>
    </submittedName>
</protein>
<dbReference type="RefSeq" id="WP_255247323.1">
    <property type="nucleotide sequence ID" value="NZ_CP069318.1"/>
</dbReference>
<reference evidence="1 2" key="1">
    <citation type="submission" date="2016-10" db="EMBL/GenBank/DDBJ databases">
        <authorList>
            <person name="de Groot N.N."/>
        </authorList>
    </citation>
    <scope>NUCLEOTIDE SEQUENCE [LARGE SCALE GENOMIC DNA]</scope>
    <source>
        <strain evidence="1 2">LMG 24775</strain>
    </source>
</reference>
<dbReference type="GeneID" id="94693418"/>
<accession>A0A1H3THY6</accession>